<dbReference type="SMART" id="SM00304">
    <property type="entry name" value="HAMP"/>
    <property type="match status" value="1"/>
</dbReference>
<evidence type="ECO:0000256" key="8">
    <source>
        <dbReference type="PROSITE-ProRule" id="PRU00284"/>
    </source>
</evidence>
<dbReference type="PROSITE" id="PS50111">
    <property type="entry name" value="CHEMOTAXIS_TRANSDUC_2"/>
    <property type="match status" value="1"/>
</dbReference>
<evidence type="ECO:0000313" key="12">
    <source>
        <dbReference type="EMBL" id="MCQ4924153.1"/>
    </source>
</evidence>
<feature type="domain" description="HAMP" evidence="11">
    <location>
        <begin position="319"/>
        <end position="374"/>
    </location>
</feature>
<dbReference type="CDD" id="cd06225">
    <property type="entry name" value="HAMP"/>
    <property type="match status" value="1"/>
</dbReference>
<dbReference type="Pfam" id="PF17203">
    <property type="entry name" value="sCache_3_2"/>
    <property type="match status" value="1"/>
</dbReference>
<reference evidence="12 13" key="1">
    <citation type="submission" date="2022-06" db="EMBL/GenBank/DDBJ databases">
        <title>Isolation of gut microbiota from human fecal samples.</title>
        <authorList>
            <person name="Pamer E.G."/>
            <person name="Barat B."/>
            <person name="Waligurski E."/>
            <person name="Medina S."/>
            <person name="Paddock L."/>
            <person name="Mostad J."/>
        </authorList>
    </citation>
    <scope>NUCLEOTIDE SEQUENCE [LARGE SCALE GENOMIC DNA]</scope>
    <source>
        <strain evidence="12 13">DFI.7.95</strain>
    </source>
</reference>
<evidence type="ECO:0000256" key="2">
    <source>
        <dbReference type="ARBA" id="ARBA00022475"/>
    </source>
</evidence>
<dbReference type="Proteomes" id="UP001524478">
    <property type="component" value="Unassembled WGS sequence"/>
</dbReference>
<dbReference type="InterPro" id="IPR033463">
    <property type="entry name" value="sCache_3"/>
</dbReference>
<keyword evidence="4 9" id="KW-1133">Transmembrane helix</keyword>
<keyword evidence="13" id="KW-1185">Reference proteome</keyword>
<feature type="transmembrane region" description="Helical" evidence="9">
    <location>
        <begin position="298"/>
        <end position="322"/>
    </location>
</feature>
<proteinExistence type="inferred from homology"/>
<dbReference type="Pfam" id="PF00015">
    <property type="entry name" value="MCPsignal"/>
    <property type="match status" value="1"/>
</dbReference>
<feature type="domain" description="Methyl-accepting transducer" evidence="10">
    <location>
        <begin position="393"/>
        <end position="650"/>
    </location>
</feature>
<dbReference type="SUPFAM" id="SSF103190">
    <property type="entry name" value="Sensory domain-like"/>
    <property type="match status" value="1"/>
</dbReference>
<keyword evidence="3 9" id="KW-0812">Transmembrane</keyword>
<dbReference type="SUPFAM" id="SSF58104">
    <property type="entry name" value="Methyl-accepting chemotaxis protein (MCP) signaling domain"/>
    <property type="match status" value="1"/>
</dbReference>
<evidence type="ECO:0000256" key="4">
    <source>
        <dbReference type="ARBA" id="ARBA00022989"/>
    </source>
</evidence>
<dbReference type="PROSITE" id="PS50885">
    <property type="entry name" value="HAMP"/>
    <property type="match status" value="1"/>
</dbReference>
<keyword evidence="2" id="KW-1003">Cell membrane</keyword>
<feature type="transmembrane region" description="Helical" evidence="9">
    <location>
        <begin position="20"/>
        <end position="40"/>
    </location>
</feature>
<evidence type="ECO:0000256" key="1">
    <source>
        <dbReference type="ARBA" id="ARBA00004651"/>
    </source>
</evidence>
<comment type="subcellular location">
    <subcellularLocation>
        <location evidence="1">Cell membrane</location>
        <topology evidence="1">Multi-pass membrane protein</topology>
    </subcellularLocation>
</comment>
<comment type="similarity">
    <text evidence="7">Belongs to the methyl-accepting chemotaxis (MCP) protein family.</text>
</comment>
<dbReference type="EMBL" id="JANGAC010000010">
    <property type="protein sequence ID" value="MCQ4924153.1"/>
    <property type="molecule type" value="Genomic_DNA"/>
</dbReference>
<evidence type="ECO:0000256" key="3">
    <source>
        <dbReference type="ARBA" id="ARBA00022692"/>
    </source>
</evidence>
<comment type="caution">
    <text evidence="12">The sequence shown here is derived from an EMBL/GenBank/DDBJ whole genome shotgun (WGS) entry which is preliminary data.</text>
</comment>
<gene>
    <name evidence="12" type="ORF">NE686_13710</name>
</gene>
<evidence type="ECO:0000256" key="9">
    <source>
        <dbReference type="SAM" id="Phobius"/>
    </source>
</evidence>
<evidence type="ECO:0000256" key="5">
    <source>
        <dbReference type="ARBA" id="ARBA00023136"/>
    </source>
</evidence>
<dbReference type="InterPro" id="IPR003660">
    <property type="entry name" value="HAMP_dom"/>
</dbReference>
<accession>A0ABT1SCE0</accession>
<evidence type="ECO:0000259" key="11">
    <source>
        <dbReference type="PROSITE" id="PS50885"/>
    </source>
</evidence>
<name>A0ABT1SCE0_9FIRM</name>
<evidence type="ECO:0000256" key="7">
    <source>
        <dbReference type="ARBA" id="ARBA00029447"/>
    </source>
</evidence>
<organism evidence="12 13">
    <name type="scientific">Tissierella carlieri</name>
    <dbReference type="NCBI Taxonomy" id="689904"/>
    <lineage>
        <taxon>Bacteria</taxon>
        <taxon>Bacillati</taxon>
        <taxon>Bacillota</taxon>
        <taxon>Tissierellia</taxon>
        <taxon>Tissierellales</taxon>
        <taxon>Tissierellaceae</taxon>
        <taxon>Tissierella</taxon>
    </lineage>
</organism>
<dbReference type="Gene3D" id="3.30.450.20">
    <property type="entry name" value="PAS domain"/>
    <property type="match status" value="1"/>
</dbReference>
<keyword evidence="6 8" id="KW-0807">Transducer</keyword>
<dbReference type="PANTHER" id="PTHR32089:SF112">
    <property type="entry name" value="LYSOZYME-LIKE PROTEIN-RELATED"/>
    <property type="match status" value="1"/>
</dbReference>
<evidence type="ECO:0000313" key="13">
    <source>
        <dbReference type="Proteomes" id="UP001524478"/>
    </source>
</evidence>
<dbReference type="Gene3D" id="6.10.340.10">
    <property type="match status" value="1"/>
</dbReference>
<dbReference type="InterPro" id="IPR029151">
    <property type="entry name" value="Sensor-like_sf"/>
</dbReference>
<protein>
    <submittedName>
        <fullName evidence="12">Methyl-accepting chemotaxis protein</fullName>
    </submittedName>
</protein>
<evidence type="ECO:0000256" key="6">
    <source>
        <dbReference type="ARBA" id="ARBA00023224"/>
    </source>
</evidence>
<dbReference type="InterPro" id="IPR004089">
    <property type="entry name" value="MCPsignal_dom"/>
</dbReference>
<dbReference type="RefSeq" id="WP_256311968.1">
    <property type="nucleotide sequence ID" value="NZ_JANGAC010000010.1"/>
</dbReference>
<dbReference type="Gene3D" id="1.10.287.950">
    <property type="entry name" value="Methyl-accepting chemotaxis protein"/>
    <property type="match status" value="1"/>
</dbReference>
<sequence>MDKSNKLVKRGTIKVKLIIIPLMVVLTVLIGIGVISSYFMKESLLNEMRGNGFFLSERIIGNLQDNSRSLETIDSMLEDKIKVVGKMVIGNENSLDNEYLKKLARESDVEQISWYNSAGEIIYSNIDDYIGWTATTGHAVHNFMISKDMELFEDLRQDTESKNYLKYGYLKGIDGTFVQVGIIANRVQELTQSFSYQKLLQDIALEEEIAYALLMNKDLETIAHSDEEEIGKVFDDEGSKSAAITGVPYSQEWYYEKEDITVLDILYPVIINEEHIGAVSIGYSMENVNSAINKNITIVSISVISAIILLWIILFTTSNYAVKIINKLKEHMRFMALGDFSNTIPEDLVSKNDELGEISQAVGSMQSSITNIIKNVLDTSQQLAASSEELTAISHQSAISADEVARTIEEIATGASDQAKDTEQGVSSILELGERVVENEYYIENLNTSAEKVNNLRNEGLQILKDLVEKTNTNRESSKEVQNVIIATNRSAEKIVNASEMIRSIADQTNLLALNAAIEAARAGDSGRGFAVVADEIRKLAEQSSNFTEEIGNIVNELTDKTSSAVKTMEELEEIVSSQNESVNLTNDRFVGIAEAIEEMKESIEKVNHSSYEMANRKEDIIKIMENLSAISEENAAGTQEASASVEEQTAAMEEIANSSEQLAKIAEELNKQVEQFKI</sequence>
<dbReference type="PANTHER" id="PTHR32089">
    <property type="entry name" value="METHYL-ACCEPTING CHEMOTAXIS PROTEIN MCPB"/>
    <property type="match status" value="1"/>
</dbReference>
<dbReference type="SMART" id="SM00283">
    <property type="entry name" value="MA"/>
    <property type="match status" value="1"/>
</dbReference>
<evidence type="ECO:0000259" key="10">
    <source>
        <dbReference type="PROSITE" id="PS50111"/>
    </source>
</evidence>
<keyword evidence="5 9" id="KW-0472">Membrane</keyword>